<protein>
    <recommendedName>
        <fullName evidence="1">Ig-like domain-containing protein</fullName>
    </recommendedName>
</protein>
<keyword evidence="3" id="KW-1185">Reference proteome</keyword>
<dbReference type="PANTHER" id="PTHR19944:SF99">
    <property type="entry name" value="HLA CLASS II HISTOCOMPATIBILITY ANTIGEN, DRB1 BETA CHAIN"/>
    <property type="match status" value="1"/>
</dbReference>
<dbReference type="InterPro" id="IPR013783">
    <property type="entry name" value="Ig-like_fold"/>
</dbReference>
<dbReference type="Ensembl" id="ENSSLUT00000003266.1">
    <property type="protein sequence ID" value="ENSSLUP00000003161.1"/>
    <property type="gene ID" value="ENSSLUG00000001387.1"/>
</dbReference>
<dbReference type="Gene3D" id="2.60.40.10">
    <property type="entry name" value="Immunoglobulins"/>
    <property type="match status" value="1"/>
</dbReference>
<dbReference type="PANTHER" id="PTHR19944">
    <property type="entry name" value="MHC CLASS II-RELATED"/>
    <property type="match status" value="1"/>
</dbReference>
<dbReference type="SMART" id="SM00407">
    <property type="entry name" value="IGc1"/>
    <property type="match status" value="1"/>
</dbReference>
<dbReference type="InterPro" id="IPR007110">
    <property type="entry name" value="Ig-like_dom"/>
</dbReference>
<evidence type="ECO:0000313" key="2">
    <source>
        <dbReference type="Ensembl" id="ENSSLUP00000003161.1"/>
    </source>
</evidence>
<dbReference type="InterPro" id="IPR050160">
    <property type="entry name" value="MHC/Immunoglobulin"/>
</dbReference>
<organism evidence="2 3">
    <name type="scientific">Sander lucioperca</name>
    <name type="common">Pike-perch</name>
    <name type="synonym">Perca lucioperca</name>
    <dbReference type="NCBI Taxonomy" id="283035"/>
    <lineage>
        <taxon>Eukaryota</taxon>
        <taxon>Metazoa</taxon>
        <taxon>Chordata</taxon>
        <taxon>Craniata</taxon>
        <taxon>Vertebrata</taxon>
        <taxon>Euteleostomi</taxon>
        <taxon>Actinopterygii</taxon>
        <taxon>Neopterygii</taxon>
        <taxon>Teleostei</taxon>
        <taxon>Neoteleostei</taxon>
        <taxon>Acanthomorphata</taxon>
        <taxon>Eupercaria</taxon>
        <taxon>Perciformes</taxon>
        <taxon>Percoidei</taxon>
        <taxon>Percidae</taxon>
        <taxon>Luciopercinae</taxon>
        <taxon>Sander</taxon>
    </lineage>
</organism>
<proteinExistence type="predicted"/>
<dbReference type="SUPFAM" id="SSF48726">
    <property type="entry name" value="Immunoglobulin"/>
    <property type="match status" value="1"/>
</dbReference>
<evidence type="ECO:0000313" key="3">
    <source>
        <dbReference type="Proteomes" id="UP000694568"/>
    </source>
</evidence>
<dbReference type="GeneTree" id="ENSGT00990000213013"/>
<accession>A0A8C9WXT4</accession>
<reference evidence="2" key="1">
    <citation type="submission" date="2025-08" db="UniProtKB">
        <authorList>
            <consortium name="Ensembl"/>
        </authorList>
    </citation>
    <scope>IDENTIFICATION</scope>
</reference>
<dbReference type="Proteomes" id="UP000694568">
    <property type="component" value="Unplaced"/>
</dbReference>
<dbReference type="InterPro" id="IPR003597">
    <property type="entry name" value="Ig_C1-set"/>
</dbReference>
<sequence>MPLLLSFCLPLKPSNLQGSKHPGMLVCGVYGFYPKQIRVTWLTNGKEVTSDVTSTEELPNGNWLYQINLTKTLPELNSLYLQCYQLRQRSCTHFLRRLIWYLV</sequence>
<dbReference type="InterPro" id="IPR036179">
    <property type="entry name" value="Ig-like_dom_sf"/>
</dbReference>
<evidence type="ECO:0000259" key="1">
    <source>
        <dbReference type="PROSITE" id="PS50835"/>
    </source>
</evidence>
<name>A0A8C9WXT4_SANLU</name>
<dbReference type="AlphaFoldDB" id="A0A8C9WXT4"/>
<dbReference type="PROSITE" id="PS50835">
    <property type="entry name" value="IG_LIKE"/>
    <property type="match status" value="1"/>
</dbReference>
<feature type="domain" description="Ig-like" evidence="1">
    <location>
        <begin position="2"/>
        <end position="47"/>
    </location>
</feature>
<dbReference type="Pfam" id="PF07654">
    <property type="entry name" value="C1-set"/>
    <property type="match status" value="1"/>
</dbReference>
<reference evidence="2" key="2">
    <citation type="submission" date="2025-09" db="UniProtKB">
        <authorList>
            <consortium name="Ensembl"/>
        </authorList>
    </citation>
    <scope>IDENTIFICATION</scope>
</reference>